<dbReference type="OrthoDB" id="197925at2759"/>
<reference evidence="3" key="1">
    <citation type="journal article" date="2021" name="IMA Fungus">
        <title>Genomic characterization of three marine fungi, including Emericellopsis atlantica sp. nov. with signatures of a generalist lifestyle and marine biomass degradation.</title>
        <authorList>
            <person name="Hagestad O.C."/>
            <person name="Hou L."/>
            <person name="Andersen J.H."/>
            <person name="Hansen E.H."/>
            <person name="Altermark B."/>
            <person name="Li C."/>
            <person name="Kuhnert E."/>
            <person name="Cox R.J."/>
            <person name="Crous P.W."/>
            <person name="Spatafora J.W."/>
            <person name="Lail K."/>
            <person name="Amirebrahimi M."/>
            <person name="Lipzen A."/>
            <person name="Pangilinan J."/>
            <person name="Andreopoulos W."/>
            <person name="Hayes R.D."/>
            <person name="Ng V."/>
            <person name="Grigoriev I.V."/>
            <person name="Jackson S.A."/>
            <person name="Sutton T.D.S."/>
            <person name="Dobson A.D.W."/>
            <person name="Rama T."/>
        </authorList>
    </citation>
    <scope>NUCLEOTIDE SEQUENCE</scope>
    <source>
        <strain evidence="3">TRa3180A</strain>
    </source>
</reference>
<keyword evidence="4" id="KW-1185">Reference proteome</keyword>
<comment type="caution">
    <text evidence="3">The sequence shown here is derived from an EMBL/GenBank/DDBJ whole genome shotgun (WGS) entry which is preliminary data.</text>
</comment>
<feature type="chain" id="PRO_5040127514" evidence="1">
    <location>
        <begin position="22"/>
        <end position="273"/>
    </location>
</feature>
<dbReference type="Pfam" id="PF14240">
    <property type="entry name" value="YHYH"/>
    <property type="match status" value="1"/>
</dbReference>
<dbReference type="InterPro" id="IPR025924">
    <property type="entry name" value="YHYH_dom"/>
</dbReference>
<proteinExistence type="predicted"/>
<accession>A0A9P7YXC5</accession>
<evidence type="ECO:0000313" key="4">
    <source>
        <dbReference type="Proteomes" id="UP000887226"/>
    </source>
</evidence>
<feature type="signal peptide" evidence="1">
    <location>
        <begin position="1"/>
        <end position="21"/>
    </location>
</feature>
<evidence type="ECO:0000313" key="3">
    <source>
        <dbReference type="EMBL" id="KAG9241097.1"/>
    </source>
</evidence>
<dbReference type="Proteomes" id="UP000887226">
    <property type="component" value="Unassembled WGS sequence"/>
</dbReference>
<feature type="domain" description="YHYH" evidence="2">
    <location>
        <begin position="104"/>
        <end position="198"/>
    </location>
</feature>
<keyword evidence="1" id="KW-0732">Signal</keyword>
<dbReference type="AlphaFoldDB" id="A0A9P7YXC5"/>
<gene>
    <name evidence="3" type="ORF">BJ878DRAFT_249647</name>
</gene>
<dbReference type="EMBL" id="MU254273">
    <property type="protein sequence ID" value="KAG9241097.1"/>
    <property type="molecule type" value="Genomic_DNA"/>
</dbReference>
<protein>
    <submittedName>
        <fullName evidence="3">YHYH protein-domain-containing protein</fullName>
    </submittedName>
</protein>
<evidence type="ECO:0000256" key="1">
    <source>
        <dbReference type="SAM" id="SignalP"/>
    </source>
</evidence>
<evidence type="ECO:0000259" key="2">
    <source>
        <dbReference type="Pfam" id="PF14240"/>
    </source>
</evidence>
<sequence length="273" mass="29509">MLYIKLSSVCLVTIGVTTSAAASIGRVASRQDFTLLSDMCLNATQWAGFNPTSYSGYYECFSRVENDDGTADIYLNNVPDHTISVDAENPNQLCQLAQKITLPKPVKTNNNTRVPQADVIAIAVNGVQIFGPLEGGGDNAVYGVDGVGVLCDGHPQPAGLWHYHHPNIDCVEAASTDLVAWALDGFPIYGPLNATKDEVDSILDDCNGIDVADSQYGYQYHVRSRAQVNESLTTNDGPNNTDNWKYFLGCYRGETYTTTLTDSTGICANETTT</sequence>
<organism evidence="3 4">
    <name type="scientific">Calycina marina</name>
    <dbReference type="NCBI Taxonomy" id="1763456"/>
    <lineage>
        <taxon>Eukaryota</taxon>
        <taxon>Fungi</taxon>
        <taxon>Dikarya</taxon>
        <taxon>Ascomycota</taxon>
        <taxon>Pezizomycotina</taxon>
        <taxon>Leotiomycetes</taxon>
        <taxon>Helotiales</taxon>
        <taxon>Pezizellaceae</taxon>
        <taxon>Calycina</taxon>
    </lineage>
</organism>
<name>A0A9P7YXC5_9HELO</name>